<gene>
    <name evidence="1" type="ORF">Tci_332753</name>
</gene>
<reference evidence="1" key="1">
    <citation type="journal article" date="2019" name="Sci. Rep.">
        <title>Draft genome of Tanacetum cinerariifolium, the natural source of mosquito coil.</title>
        <authorList>
            <person name="Yamashiro T."/>
            <person name="Shiraishi A."/>
            <person name="Satake H."/>
            <person name="Nakayama K."/>
        </authorList>
    </citation>
    <scope>NUCLEOTIDE SEQUENCE</scope>
</reference>
<dbReference type="PANTHER" id="PTHR47481:SF30">
    <property type="entry name" value="CCHC-TYPE DOMAIN-CONTAINING PROTEIN"/>
    <property type="match status" value="1"/>
</dbReference>
<comment type="caution">
    <text evidence="1">The sequence shown here is derived from an EMBL/GenBank/DDBJ whole genome shotgun (WGS) entry which is preliminary data.</text>
</comment>
<dbReference type="EMBL" id="BKCJ010118577">
    <property type="protein sequence ID" value="GEX60778.1"/>
    <property type="molecule type" value="Genomic_DNA"/>
</dbReference>
<dbReference type="AlphaFoldDB" id="A0A699HEL5"/>
<evidence type="ECO:0000313" key="1">
    <source>
        <dbReference type="EMBL" id="GEX60778.1"/>
    </source>
</evidence>
<organism evidence="1">
    <name type="scientific">Tanacetum cinerariifolium</name>
    <name type="common">Dalmatian daisy</name>
    <name type="synonym">Chrysanthemum cinerariifolium</name>
    <dbReference type="NCBI Taxonomy" id="118510"/>
    <lineage>
        <taxon>Eukaryota</taxon>
        <taxon>Viridiplantae</taxon>
        <taxon>Streptophyta</taxon>
        <taxon>Embryophyta</taxon>
        <taxon>Tracheophyta</taxon>
        <taxon>Spermatophyta</taxon>
        <taxon>Magnoliopsida</taxon>
        <taxon>eudicotyledons</taxon>
        <taxon>Gunneridae</taxon>
        <taxon>Pentapetalae</taxon>
        <taxon>asterids</taxon>
        <taxon>campanulids</taxon>
        <taxon>Asterales</taxon>
        <taxon>Asteraceae</taxon>
        <taxon>Asteroideae</taxon>
        <taxon>Anthemideae</taxon>
        <taxon>Anthemidinae</taxon>
        <taxon>Tanacetum</taxon>
    </lineage>
</organism>
<proteinExistence type="predicted"/>
<sequence length="87" mass="9381">MHGDETPDAYLNHGQEYADALTAIGEPVKDKDLAMLVVLDTGANSHLTHDLEVMDNPDTYYGDNALHVGNGKGLPILHICSSKVYSS</sequence>
<dbReference type="PANTHER" id="PTHR47481">
    <property type="match status" value="1"/>
</dbReference>
<accession>A0A699HEL5</accession>
<name>A0A699HEL5_TANCI</name>
<protein>
    <submittedName>
        <fullName evidence="1">Nucleotide-binding, alpha-beta plait</fullName>
    </submittedName>
</protein>